<dbReference type="InterPro" id="IPR036116">
    <property type="entry name" value="FN3_sf"/>
</dbReference>
<evidence type="ECO:0000313" key="2">
    <source>
        <dbReference type="EMBL" id="VDO90517.1"/>
    </source>
</evidence>
<sequence length="247" mass="27507">MDPRAPQFNTQDMDITMHNVTLRAVKNERFLQDVFLVEYRQLEPDQRYPLLEVLDIADQKNLEIYLGNLNPGRDYSVQVVAVKSGLKSRPWSTTLSTKPSAVSNLSVAENGSCLSVDWEVPLNSGADSFVVRYRQIDAKSDITSNLPGSDHSVHLCEGIVPGAVYTVGVAVKKGKSLSEEMTKDYTVRPLMPADFQIFPDITKGKYRLTFELSPASNYDSCHASVVSETLETVEDDGEVSEREGNKR</sequence>
<dbReference type="InterPro" id="IPR050713">
    <property type="entry name" value="RTP_Phos/Ushers"/>
</dbReference>
<evidence type="ECO:0000313" key="4">
    <source>
        <dbReference type="WBParaSite" id="HPBE_0001198601-mRNA-1"/>
    </source>
</evidence>
<dbReference type="AlphaFoldDB" id="A0A3P8A1Y0"/>
<dbReference type="PANTHER" id="PTHR46957">
    <property type="entry name" value="CYTOKINE RECEPTOR"/>
    <property type="match status" value="1"/>
</dbReference>
<reference evidence="2 3" key="1">
    <citation type="submission" date="2018-11" db="EMBL/GenBank/DDBJ databases">
        <authorList>
            <consortium name="Pathogen Informatics"/>
        </authorList>
    </citation>
    <scope>NUCLEOTIDE SEQUENCE [LARGE SCALE GENOMIC DNA]</scope>
</reference>
<dbReference type="EMBL" id="UZAH01027313">
    <property type="protein sequence ID" value="VDO90517.1"/>
    <property type="molecule type" value="Genomic_DNA"/>
</dbReference>
<dbReference type="OrthoDB" id="8609993at2759"/>
<dbReference type="PROSITE" id="PS50853">
    <property type="entry name" value="FN3"/>
    <property type="match status" value="1"/>
</dbReference>
<dbReference type="PANTHER" id="PTHR46957:SF3">
    <property type="entry name" value="CYTOKINE RECEPTOR"/>
    <property type="match status" value="1"/>
</dbReference>
<gene>
    <name evidence="2" type="ORF">HPBE_LOCUS11987</name>
</gene>
<dbReference type="InterPro" id="IPR003961">
    <property type="entry name" value="FN3_dom"/>
</dbReference>
<dbReference type="WBParaSite" id="HPBE_0001198601-mRNA-1">
    <property type="protein sequence ID" value="HPBE_0001198601-mRNA-1"/>
    <property type="gene ID" value="HPBE_0001198601"/>
</dbReference>
<dbReference type="GO" id="GO:0016020">
    <property type="term" value="C:membrane"/>
    <property type="evidence" value="ECO:0007669"/>
    <property type="project" value="UniProtKB-SubCell"/>
</dbReference>
<organism evidence="2">
    <name type="scientific">Heligmosomoides polygyrus</name>
    <name type="common">Parasitic roundworm</name>
    <dbReference type="NCBI Taxonomy" id="6339"/>
    <lineage>
        <taxon>Eukaryota</taxon>
        <taxon>Metazoa</taxon>
        <taxon>Ecdysozoa</taxon>
        <taxon>Nematoda</taxon>
        <taxon>Chromadorea</taxon>
        <taxon>Rhabditida</taxon>
        <taxon>Rhabditina</taxon>
        <taxon>Rhabditomorpha</taxon>
        <taxon>Strongyloidea</taxon>
        <taxon>Heligmosomidae</taxon>
        <taxon>Heligmosomoides</taxon>
    </lineage>
</organism>
<feature type="domain" description="Fibronectin type-III" evidence="1">
    <location>
        <begin position="98"/>
        <end position="193"/>
    </location>
</feature>
<dbReference type="Gene3D" id="2.60.40.10">
    <property type="entry name" value="Immunoglobulins"/>
    <property type="match status" value="2"/>
</dbReference>
<dbReference type="InterPro" id="IPR057482">
    <property type="entry name" value="Fn3_Dep-1_3rd"/>
</dbReference>
<evidence type="ECO:0000259" key="1">
    <source>
        <dbReference type="PROSITE" id="PS50853"/>
    </source>
</evidence>
<dbReference type="InterPro" id="IPR056970">
    <property type="entry name" value="Fn3_Dep-1_4th"/>
</dbReference>
<name>A0A3P8A1Y0_HELPZ</name>
<dbReference type="Pfam" id="PF24943">
    <property type="entry name" value="Fn3_Dep-1_2nd"/>
    <property type="match status" value="1"/>
</dbReference>
<dbReference type="SMART" id="SM00060">
    <property type="entry name" value="FN3"/>
    <property type="match status" value="2"/>
</dbReference>
<dbReference type="Pfam" id="PF25300">
    <property type="entry name" value="Fn3_Dep-1_3rd"/>
    <property type="match status" value="1"/>
</dbReference>
<keyword evidence="3" id="KW-1185">Reference proteome</keyword>
<dbReference type="CDD" id="cd00063">
    <property type="entry name" value="FN3"/>
    <property type="match status" value="2"/>
</dbReference>
<proteinExistence type="predicted"/>
<evidence type="ECO:0000313" key="3">
    <source>
        <dbReference type="Proteomes" id="UP000050761"/>
    </source>
</evidence>
<dbReference type="SUPFAM" id="SSF49265">
    <property type="entry name" value="Fibronectin type III"/>
    <property type="match status" value="1"/>
</dbReference>
<reference evidence="4" key="2">
    <citation type="submission" date="2019-09" db="UniProtKB">
        <authorList>
            <consortium name="WormBaseParasite"/>
        </authorList>
    </citation>
    <scope>IDENTIFICATION</scope>
</reference>
<dbReference type="InterPro" id="IPR056968">
    <property type="entry name" value="Fn3_Dep-1_2nd"/>
</dbReference>
<accession>A0A3P8A1Y0</accession>
<dbReference type="Proteomes" id="UP000050761">
    <property type="component" value="Unassembled WGS sequence"/>
</dbReference>
<dbReference type="InterPro" id="IPR013783">
    <property type="entry name" value="Ig-like_fold"/>
</dbReference>
<dbReference type="Pfam" id="PF24946">
    <property type="entry name" value="Fn3_Dep-1_4th"/>
    <property type="match status" value="1"/>
</dbReference>
<protein>
    <submittedName>
        <fullName evidence="4">Fibronectin type-III domain-containing protein</fullName>
    </submittedName>
</protein>